<comment type="caution">
    <text evidence="4">The sequence shown here is derived from an EMBL/GenBank/DDBJ whole genome shotgun (WGS) entry which is preliminary data.</text>
</comment>
<keyword evidence="1" id="KW-0645">Protease</keyword>
<dbReference type="InterPro" id="IPR021109">
    <property type="entry name" value="Peptidase_aspartic_dom_sf"/>
</dbReference>
<feature type="domain" description="Xylanase inhibitor C-terminal" evidence="3">
    <location>
        <begin position="26"/>
        <end position="88"/>
    </location>
</feature>
<dbReference type="SUPFAM" id="SSF50630">
    <property type="entry name" value="Acid proteases"/>
    <property type="match status" value="1"/>
</dbReference>
<reference evidence="5" key="2">
    <citation type="submission" date="2019-10" db="EMBL/GenBank/DDBJ databases">
        <title>A de novo genome assembly of a pear dwarfing rootstock.</title>
        <authorList>
            <person name="Wang F."/>
            <person name="Wang J."/>
            <person name="Li S."/>
            <person name="Zhang Y."/>
            <person name="Fang M."/>
            <person name="Ma L."/>
            <person name="Zhao Y."/>
            <person name="Jiang S."/>
        </authorList>
    </citation>
    <scope>NUCLEOTIDE SEQUENCE [LARGE SCALE GENOMIC DNA]</scope>
</reference>
<proteinExistence type="predicted"/>
<keyword evidence="2" id="KW-0378">Hydrolase</keyword>
<dbReference type="Gene3D" id="2.40.70.10">
    <property type="entry name" value="Acid Proteases"/>
    <property type="match status" value="2"/>
</dbReference>
<reference evidence="4 5" key="3">
    <citation type="submission" date="2019-11" db="EMBL/GenBank/DDBJ databases">
        <title>A de novo genome assembly of a pear dwarfing rootstock.</title>
        <authorList>
            <person name="Wang F."/>
            <person name="Wang J."/>
            <person name="Li S."/>
            <person name="Zhang Y."/>
            <person name="Fang M."/>
            <person name="Ma L."/>
            <person name="Zhao Y."/>
            <person name="Jiang S."/>
        </authorList>
    </citation>
    <scope>NUCLEOTIDE SEQUENCE [LARGE SCALE GENOMIC DNA]</scope>
    <source>
        <strain evidence="4">S2</strain>
        <tissue evidence="4">Leaf</tissue>
    </source>
</reference>
<dbReference type="GO" id="GO:0006508">
    <property type="term" value="P:proteolysis"/>
    <property type="evidence" value="ECO:0007669"/>
    <property type="project" value="UniProtKB-KW"/>
</dbReference>
<dbReference type="OrthoDB" id="2747330at2759"/>
<evidence type="ECO:0000313" key="4">
    <source>
        <dbReference type="EMBL" id="KAB2626325.1"/>
    </source>
</evidence>
<dbReference type="EMBL" id="SMOL01000160">
    <property type="protein sequence ID" value="KAB2626325.1"/>
    <property type="molecule type" value="Genomic_DNA"/>
</dbReference>
<dbReference type="Proteomes" id="UP000327157">
    <property type="component" value="Chromosome 16"/>
</dbReference>
<dbReference type="Pfam" id="PF14541">
    <property type="entry name" value="TAXi_C"/>
    <property type="match status" value="1"/>
</dbReference>
<dbReference type="PANTHER" id="PTHR47967">
    <property type="entry name" value="OS07G0603500 PROTEIN-RELATED"/>
    <property type="match status" value="1"/>
</dbReference>
<sequence>MANFSIGDGAKIEGTSTPLEVYNELYYLTLESISLAERRLEIDPEIFKRTESGTGGTVIDSGTTVSFLATGAYYVLRDEVRKLLDGRLEKVEEPGVPSVSPEGSDLNVVGIMAQQHYNVAYDLAASQLYRSSKDWKYGDKDANLMDFAPSLSDEVFTMNMPKEYNKEASKGQLFNQEIMVVTLYSLSDMEADANNNAIIFTNEDMEIAFPNHRRPLYLEGQINDVFIRQALVDIGSSVNSLPLAVLTEVGIPTSKVVRSKISINWFRNSSEETIGYIEIDLKISPINPKYGSVAHQTSEIPKETKDKHALVAKDESLQKIMHTPKYLDKVSTIETLMPLNKCKGVEKLGGEAVLHSVLHPRISSSNKSLHPNAQEREGIHALAINAPFPEEALEGDDWKETVRRELSKPSGELSVKCLKKYINVNRTLYKHLSEGMLTRSLRQKEAQEQLHKTHETTCEVNEVVSLYR</sequence>
<gene>
    <name evidence="4" type="ORF">D8674_017985</name>
</gene>
<dbReference type="AlphaFoldDB" id="A0A5N5HEN4"/>
<name>A0A5N5HEN4_9ROSA</name>
<dbReference type="InterPro" id="IPR032799">
    <property type="entry name" value="TAXi_C"/>
</dbReference>
<dbReference type="InterPro" id="IPR051708">
    <property type="entry name" value="Plant_Aspart_Prot_A1"/>
</dbReference>
<evidence type="ECO:0000259" key="3">
    <source>
        <dbReference type="Pfam" id="PF14541"/>
    </source>
</evidence>
<organism evidence="4 5">
    <name type="scientific">Pyrus ussuriensis x Pyrus communis</name>
    <dbReference type="NCBI Taxonomy" id="2448454"/>
    <lineage>
        <taxon>Eukaryota</taxon>
        <taxon>Viridiplantae</taxon>
        <taxon>Streptophyta</taxon>
        <taxon>Embryophyta</taxon>
        <taxon>Tracheophyta</taxon>
        <taxon>Spermatophyta</taxon>
        <taxon>Magnoliopsida</taxon>
        <taxon>eudicotyledons</taxon>
        <taxon>Gunneridae</taxon>
        <taxon>Pentapetalae</taxon>
        <taxon>rosids</taxon>
        <taxon>fabids</taxon>
        <taxon>Rosales</taxon>
        <taxon>Rosaceae</taxon>
        <taxon>Amygdaloideae</taxon>
        <taxon>Maleae</taxon>
        <taxon>Pyrus</taxon>
    </lineage>
</organism>
<accession>A0A5N5HEN4</accession>
<protein>
    <submittedName>
        <fullName evidence="4">Aspartic proteinase CDR1-like</fullName>
    </submittedName>
</protein>
<evidence type="ECO:0000256" key="1">
    <source>
        <dbReference type="ARBA" id="ARBA00022670"/>
    </source>
</evidence>
<reference evidence="4 5" key="1">
    <citation type="submission" date="2019-09" db="EMBL/GenBank/DDBJ databases">
        <authorList>
            <person name="Ou C."/>
        </authorList>
    </citation>
    <scope>NUCLEOTIDE SEQUENCE [LARGE SCALE GENOMIC DNA]</scope>
    <source>
        <strain evidence="4">S2</strain>
        <tissue evidence="4">Leaf</tissue>
    </source>
</reference>
<evidence type="ECO:0000256" key="2">
    <source>
        <dbReference type="ARBA" id="ARBA00022801"/>
    </source>
</evidence>
<dbReference type="PANTHER" id="PTHR47967:SF14">
    <property type="entry name" value="EUKARYOTIC ASPARTYL PROTEASE FAMILY PROTEIN"/>
    <property type="match status" value="1"/>
</dbReference>
<keyword evidence="5" id="KW-1185">Reference proteome</keyword>
<dbReference type="GO" id="GO:0005576">
    <property type="term" value="C:extracellular region"/>
    <property type="evidence" value="ECO:0007669"/>
    <property type="project" value="TreeGrafter"/>
</dbReference>
<evidence type="ECO:0000313" key="5">
    <source>
        <dbReference type="Proteomes" id="UP000327157"/>
    </source>
</evidence>
<dbReference type="GO" id="GO:0008233">
    <property type="term" value="F:peptidase activity"/>
    <property type="evidence" value="ECO:0007669"/>
    <property type="project" value="UniProtKB-KW"/>
</dbReference>